<sequence length="172" mass="17889">MPYLAAATVLACLLGAFNLLLTLGIVRRLRAMTGATAAHAPQVVASPGETPEPFQATTVDGEELRGTPSGLVGFFSPDCPACTERLPEFVAYATAVGRQRVLAVLIGEPHELGGLTADLRDVARVTTEPVFGPVATAFAVTGYPAVALLDDTGAVTHSGTDFRSFPRVPARV</sequence>
<reference evidence="3" key="1">
    <citation type="journal article" date="2019" name="Int. J. Syst. Evol. Microbiol.">
        <title>The Global Catalogue of Microorganisms (GCM) 10K type strain sequencing project: providing services to taxonomists for standard genome sequencing and annotation.</title>
        <authorList>
            <consortium name="The Broad Institute Genomics Platform"/>
            <consortium name="The Broad Institute Genome Sequencing Center for Infectious Disease"/>
            <person name="Wu L."/>
            <person name="Ma J."/>
        </authorList>
    </citation>
    <scope>NUCLEOTIDE SEQUENCE [LARGE SCALE GENOMIC DNA]</scope>
    <source>
        <strain evidence="3">JCM 15933</strain>
    </source>
</reference>
<keyword evidence="3" id="KW-1185">Reference proteome</keyword>
<dbReference type="InterPro" id="IPR036249">
    <property type="entry name" value="Thioredoxin-like_sf"/>
</dbReference>
<dbReference type="SUPFAM" id="SSF52833">
    <property type="entry name" value="Thioredoxin-like"/>
    <property type="match status" value="1"/>
</dbReference>
<dbReference type="InterPro" id="IPR013766">
    <property type="entry name" value="Thioredoxin_domain"/>
</dbReference>
<dbReference type="RefSeq" id="WP_344506548.1">
    <property type="nucleotide sequence ID" value="NZ_BAAAQD010000015.1"/>
</dbReference>
<protein>
    <submittedName>
        <fullName evidence="2">TlpA family protein</fullName>
    </submittedName>
</protein>
<evidence type="ECO:0000259" key="1">
    <source>
        <dbReference type="PROSITE" id="PS51352"/>
    </source>
</evidence>
<organism evidence="2 3">
    <name type="scientific">Dactylosporangium maewongense</name>
    <dbReference type="NCBI Taxonomy" id="634393"/>
    <lineage>
        <taxon>Bacteria</taxon>
        <taxon>Bacillati</taxon>
        <taxon>Actinomycetota</taxon>
        <taxon>Actinomycetes</taxon>
        <taxon>Micromonosporales</taxon>
        <taxon>Micromonosporaceae</taxon>
        <taxon>Dactylosporangium</taxon>
    </lineage>
</organism>
<dbReference type="Proteomes" id="UP001501470">
    <property type="component" value="Unassembled WGS sequence"/>
</dbReference>
<proteinExistence type="predicted"/>
<name>A0ABP4M8Q4_9ACTN</name>
<gene>
    <name evidence="2" type="ORF">GCM10009827_068660</name>
</gene>
<feature type="domain" description="Thioredoxin" evidence="1">
    <location>
        <begin position="45"/>
        <end position="172"/>
    </location>
</feature>
<dbReference type="EMBL" id="BAAAQD010000015">
    <property type="protein sequence ID" value="GAA1539646.1"/>
    <property type="molecule type" value="Genomic_DNA"/>
</dbReference>
<evidence type="ECO:0000313" key="2">
    <source>
        <dbReference type="EMBL" id="GAA1539646.1"/>
    </source>
</evidence>
<evidence type="ECO:0000313" key="3">
    <source>
        <dbReference type="Proteomes" id="UP001501470"/>
    </source>
</evidence>
<comment type="caution">
    <text evidence="2">The sequence shown here is derived from an EMBL/GenBank/DDBJ whole genome shotgun (WGS) entry which is preliminary data.</text>
</comment>
<dbReference type="PROSITE" id="PS51352">
    <property type="entry name" value="THIOREDOXIN_2"/>
    <property type="match status" value="1"/>
</dbReference>
<accession>A0ABP4M8Q4</accession>
<dbReference type="Gene3D" id="3.40.30.10">
    <property type="entry name" value="Glutaredoxin"/>
    <property type="match status" value="1"/>
</dbReference>